<dbReference type="AlphaFoldDB" id="A0A974SL59"/>
<dbReference type="InterPro" id="IPR027417">
    <property type="entry name" value="P-loop_NTPase"/>
</dbReference>
<sequence length="439" mass="47479">MAPRRLPRRRRARRAARRCPAGWGPGEPSGRGSGPRSRAPPPHGPGVPDEPDPRAGLFHSPGGSVTHDVSLDEADDLDRREHRRARSAPSREVRFKLTSFEELNVSATPAYLVKGLIPRVGLTVIWGPPKCGKTFWAFDLFMHVALGWAYRGHRVIQGTVVYCALEGVTGLAARKEAFRLSFLGKHQGPVPFHVMSTPLSLAADQRAFVADIARQIPNTPPAVIVIDTLNRSIAGSESDDRDMSAYIRAADDLKNAFGCSVVVIHHSGLDASRPRGHTSLPGAVDAQISVKRDAANQIIATVGLFKDGPEGEVITSTLNVVDVGTDAEGETITSCVIEQVDAPGRPAKASSPMPKGAQIALRALHEAINAEGKPFASDHVPAAAKVVTVEQWRSYAYRMGVSDSDEPEARRKAFKRAHETLVARERVGRWDELVWATSA</sequence>
<evidence type="ECO:0000256" key="1">
    <source>
        <dbReference type="SAM" id="MobiDB-lite"/>
    </source>
</evidence>
<keyword evidence="2" id="KW-0614">Plasmid</keyword>
<feature type="region of interest" description="Disordered" evidence="1">
    <location>
        <begin position="1"/>
        <end position="88"/>
    </location>
</feature>
<geneLocation type="plasmid" evidence="2 3">
    <name>unnamed2</name>
</geneLocation>
<proteinExistence type="predicted"/>
<dbReference type="KEGG" id="xdi:EZH22_30345"/>
<dbReference type="Gene3D" id="3.40.50.300">
    <property type="entry name" value="P-loop containing nucleotide triphosphate hydrolases"/>
    <property type="match status" value="1"/>
</dbReference>
<evidence type="ECO:0000313" key="3">
    <source>
        <dbReference type="Proteomes" id="UP000596427"/>
    </source>
</evidence>
<dbReference type="SUPFAM" id="SSF52540">
    <property type="entry name" value="P-loop containing nucleoside triphosphate hydrolases"/>
    <property type="match status" value="1"/>
</dbReference>
<feature type="compositionally biased region" description="Basic residues" evidence="1">
    <location>
        <begin position="1"/>
        <end position="17"/>
    </location>
</feature>
<evidence type="ECO:0000313" key="2">
    <source>
        <dbReference type="EMBL" id="QRG10181.1"/>
    </source>
</evidence>
<dbReference type="EMBL" id="CP063364">
    <property type="protein sequence ID" value="QRG10181.1"/>
    <property type="molecule type" value="Genomic_DNA"/>
</dbReference>
<name>A0A974SL59_9HYPH</name>
<feature type="compositionally biased region" description="Gly residues" evidence="1">
    <location>
        <begin position="23"/>
        <end position="33"/>
    </location>
</feature>
<accession>A0A974SL59</accession>
<dbReference type="Pfam" id="PF13481">
    <property type="entry name" value="AAA_25"/>
    <property type="match status" value="1"/>
</dbReference>
<organism evidence="2 3">
    <name type="scientific">Xanthobacter dioxanivorans</name>
    <dbReference type="NCBI Taxonomy" id="2528964"/>
    <lineage>
        <taxon>Bacteria</taxon>
        <taxon>Pseudomonadati</taxon>
        <taxon>Pseudomonadota</taxon>
        <taxon>Alphaproteobacteria</taxon>
        <taxon>Hyphomicrobiales</taxon>
        <taxon>Xanthobacteraceae</taxon>
        <taxon>Xanthobacter</taxon>
    </lineage>
</organism>
<protein>
    <submittedName>
        <fullName evidence="2">AAA family ATPase</fullName>
    </submittedName>
</protein>
<dbReference type="Proteomes" id="UP000596427">
    <property type="component" value="Plasmid unnamed2"/>
</dbReference>
<gene>
    <name evidence="2" type="ORF">EZH22_30345</name>
</gene>
<reference evidence="2 3" key="1">
    <citation type="submission" date="2020-10" db="EMBL/GenBank/DDBJ databases">
        <title>Degradation of 1,4-Dioxane by Xanthobacter sp. YN2, via a Novel Group-2 Soluble Di-Iron Monooxygenase.</title>
        <authorList>
            <person name="Ma F."/>
            <person name="Wang Y."/>
            <person name="Yang J."/>
            <person name="Guo H."/>
            <person name="Su D."/>
            <person name="Yu L."/>
        </authorList>
    </citation>
    <scope>NUCLEOTIDE SEQUENCE [LARGE SCALE GENOMIC DNA]</scope>
    <source>
        <strain evidence="2 3">YN2</strain>
        <plasmid evidence="2 3">unnamed2</plasmid>
    </source>
</reference>
<keyword evidence="3" id="KW-1185">Reference proteome</keyword>